<keyword evidence="1" id="KW-0732">Signal</keyword>
<name>A0A7M7KTC6_VARDE</name>
<feature type="signal peptide" evidence="1">
    <location>
        <begin position="1"/>
        <end position="23"/>
    </location>
</feature>
<dbReference type="InParanoid" id="A0A7M7KTC6"/>
<dbReference type="InterPro" id="IPR038602">
    <property type="entry name" value="Mite_allergen_7_sf"/>
</dbReference>
<proteinExistence type="predicted"/>
<dbReference type="Gene3D" id="3.15.10.50">
    <property type="match status" value="1"/>
</dbReference>
<organism evidence="2 3">
    <name type="scientific">Varroa destructor</name>
    <name type="common">Honeybee mite</name>
    <dbReference type="NCBI Taxonomy" id="109461"/>
    <lineage>
        <taxon>Eukaryota</taxon>
        <taxon>Metazoa</taxon>
        <taxon>Ecdysozoa</taxon>
        <taxon>Arthropoda</taxon>
        <taxon>Chelicerata</taxon>
        <taxon>Arachnida</taxon>
        <taxon>Acari</taxon>
        <taxon>Parasitiformes</taxon>
        <taxon>Mesostigmata</taxon>
        <taxon>Gamasina</taxon>
        <taxon>Dermanyssoidea</taxon>
        <taxon>Varroidae</taxon>
        <taxon>Varroa</taxon>
    </lineage>
</organism>
<dbReference type="OrthoDB" id="6419576at2759"/>
<evidence type="ECO:0000256" key="1">
    <source>
        <dbReference type="SAM" id="SignalP"/>
    </source>
</evidence>
<dbReference type="KEGG" id="vde:111254761"/>
<dbReference type="RefSeq" id="XP_022671680.1">
    <property type="nucleotide sequence ID" value="XM_022815945.1"/>
</dbReference>
<dbReference type="Proteomes" id="UP000594260">
    <property type="component" value="Unplaced"/>
</dbReference>
<reference evidence="2" key="1">
    <citation type="submission" date="2021-01" db="UniProtKB">
        <authorList>
            <consortium name="EnsemblMetazoa"/>
        </authorList>
    </citation>
    <scope>IDENTIFICATION</scope>
</reference>
<evidence type="ECO:0000313" key="2">
    <source>
        <dbReference type="EnsemblMetazoa" id="XP_022671680"/>
    </source>
</evidence>
<evidence type="ECO:0000313" key="3">
    <source>
        <dbReference type="Proteomes" id="UP000594260"/>
    </source>
</evidence>
<dbReference type="GeneID" id="111254761"/>
<keyword evidence="3" id="KW-1185">Reference proteome</keyword>
<accession>A0A7M7KTC6</accession>
<protein>
    <submittedName>
        <fullName evidence="2">Uncharacterized protein</fullName>
    </submittedName>
</protein>
<dbReference type="EnsemblMetazoa" id="XM_022815945">
    <property type="protein sequence ID" value="XP_022671680"/>
    <property type="gene ID" value="LOC111254761"/>
</dbReference>
<dbReference type="AlphaFoldDB" id="A0A7M7KTC6"/>
<dbReference type="OMA" id="GFHITMI"/>
<sequence>MMRHISGLLLLALVSLLIHMINALEREDDLLLPPFANEIDQIYPVKFYHNLDEGPSGPGTSAANDFVDDLLKNLPRLDAYINATKLGQFQQGNLQFTNMTFLGIGDVYRDGNAHLNITKDYLRIRIRLGSPKLTLRGNYRYKLPWFLPNVTGSVHVGLNRVVIMFDLRMLPSGAEVVDLGVTRLQTITVDEVSGFAPFNGALRYLLEVIVRRNRERLISTLEEKSRIYLESAMRRTSGAQRAVNEIYKEIMRAQTRQQIFDSTKPS</sequence>
<feature type="chain" id="PRO_5029727826" evidence="1">
    <location>
        <begin position="24"/>
        <end position="266"/>
    </location>
</feature>